<evidence type="ECO:0000256" key="2">
    <source>
        <dbReference type="ARBA" id="ARBA00023125"/>
    </source>
</evidence>
<evidence type="ECO:0000313" key="5">
    <source>
        <dbReference type="EMBL" id="GEP70440.1"/>
    </source>
</evidence>
<evidence type="ECO:0000259" key="4">
    <source>
        <dbReference type="PROSITE" id="PS50932"/>
    </source>
</evidence>
<keyword evidence="3" id="KW-0804">Transcription</keyword>
<dbReference type="PROSITE" id="PS50932">
    <property type="entry name" value="HTH_LACI_2"/>
    <property type="match status" value="1"/>
</dbReference>
<evidence type="ECO:0000313" key="6">
    <source>
        <dbReference type="Proteomes" id="UP000321798"/>
    </source>
</evidence>
<keyword evidence="1" id="KW-0805">Transcription regulation</keyword>
<sequence>MPATIRDVAARAGVSAATVSRAFTRPEKVDGATRQRVLALAEQLGYEPSSAARSLKTGRTGALGIMVPDLSNPFFPDVVRGMQHRARDHGYPVLLADSGEDPAAELALVRTLARNVDALVLCSPRMPDAELAEAALLRPLVLVNRTTPVTSPDLLPSVTIDNVGGVQQAVRHLRALGHRRVGFVSGTATSRSAQDRLQAFTGSTLTEGMEGVVIGSYQPTVEGGAAAADDALLAGVSAVVVYNDVMAAGLMGRLTRLGVVVPDRLSIVGFDDIALAALLTPALTTVHIPLERAGAVAVDRVHAYLTGSGGEDDEPAPLPTELVVRASTAAVRVPPNR</sequence>
<dbReference type="Pfam" id="PF13377">
    <property type="entry name" value="Peripla_BP_3"/>
    <property type="match status" value="1"/>
</dbReference>
<dbReference type="Gene3D" id="3.40.50.2300">
    <property type="match status" value="2"/>
</dbReference>
<accession>A0A512PGV9</accession>
<dbReference type="EMBL" id="BKAL01000013">
    <property type="protein sequence ID" value="GEP70440.1"/>
    <property type="molecule type" value="Genomic_DNA"/>
</dbReference>
<dbReference type="PANTHER" id="PTHR30146">
    <property type="entry name" value="LACI-RELATED TRANSCRIPTIONAL REPRESSOR"/>
    <property type="match status" value="1"/>
</dbReference>
<dbReference type="Gene3D" id="1.10.260.40">
    <property type="entry name" value="lambda repressor-like DNA-binding domains"/>
    <property type="match status" value="1"/>
</dbReference>
<name>A0A512PGV9_9CELL</name>
<protein>
    <submittedName>
        <fullName evidence="5">LacI family transcriptional regulator</fullName>
    </submittedName>
</protein>
<dbReference type="Pfam" id="PF00356">
    <property type="entry name" value="LacI"/>
    <property type="match status" value="1"/>
</dbReference>
<gene>
    <name evidence="5" type="ORF">CSO01_31550</name>
</gene>
<dbReference type="SUPFAM" id="SSF53822">
    <property type="entry name" value="Periplasmic binding protein-like I"/>
    <property type="match status" value="1"/>
</dbReference>
<dbReference type="InterPro" id="IPR046335">
    <property type="entry name" value="LacI/GalR-like_sensor"/>
</dbReference>
<dbReference type="CDD" id="cd01392">
    <property type="entry name" value="HTH_LacI"/>
    <property type="match status" value="1"/>
</dbReference>
<dbReference type="SUPFAM" id="SSF47413">
    <property type="entry name" value="lambda repressor-like DNA-binding domains"/>
    <property type="match status" value="1"/>
</dbReference>
<proteinExistence type="predicted"/>
<keyword evidence="2" id="KW-0238">DNA-binding</keyword>
<keyword evidence="6" id="KW-1185">Reference proteome</keyword>
<organism evidence="5 6">
    <name type="scientific">Cellulomonas soli</name>
    <dbReference type="NCBI Taxonomy" id="931535"/>
    <lineage>
        <taxon>Bacteria</taxon>
        <taxon>Bacillati</taxon>
        <taxon>Actinomycetota</taxon>
        <taxon>Actinomycetes</taxon>
        <taxon>Micrococcales</taxon>
        <taxon>Cellulomonadaceae</taxon>
        <taxon>Cellulomonas</taxon>
    </lineage>
</organism>
<feature type="domain" description="HTH lacI-type" evidence="4">
    <location>
        <begin position="3"/>
        <end position="57"/>
    </location>
</feature>
<evidence type="ECO:0000256" key="3">
    <source>
        <dbReference type="ARBA" id="ARBA00023163"/>
    </source>
</evidence>
<dbReference type="CDD" id="cd06267">
    <property type="entry name" value="PBP1_LacI_sugar_binding-like"/>
    <property type="match status" value="1"/>
</dbReference>
<dbReference type="GO" id="GO:0000976">
    <property type="term" value="F:transcription cis-regulatory region binding"/>
    <property type="evidence" value="ECO:0007669"/>
    <property type="project" value="TreeGrafter"/>
</dbReference>
<dbReference type="InterPro" id="IPR028082">
    <property type="entry name" value="Peripla_BP_I"/>
</dbReference>
<dbReference type="Proteomes" id="UP000321798">
    <property type="component" value="Unassembled WGS sequence"/>
</dbReference>
<dbReference type="InterPro" id="IPR000843">
    <property type="entry name" value="HTH_LacI"/>
</dbReference>
<comment type="caution">
    <text evidence="5">The sequence shown here is derived from an EMBL/GenBank/DDBJ whole genome shotgun (WGS) entry which is preliminary data.</text>
</comment>
<reference evidence="5 6" key="1">
    <citation type="submission" date="2019-07" db="EMBL/GenBank/DDBJ databases">
        <title>Whole genome shotgun sequence of Cellulomonas soli NBRC 109434.</title>
        <authorList>
            <person name="Hosoyama A."/>
            <person name="Uohara A."/>
            <person name="Ohji S."/>
            <person name="Ichikawa N."/>
        </authorList>
    </citation>
    <scope>NUCLEOTIDE SEQUENCE [LARGE SCALE GENOMIC DNA]</scope>
    <source>
        <strain evidence="5 6">NBRC 109434</strain>
    </source>
</reference>
<dbReference type="PANTHER" id="PTHR30146:SF138">
    <property type="entry name" value="TRANSCRIPTIONAL REGULATORY PROTEIN"/>
    <property type="match status" value="1"/>
</dbReference>
<dbReference type="GO" id="GO:0003700">
    <property type="term" value="F:DNA-binding transcription factor activity"/>
    <property type="evidence" value="ECO:0007669"/>
    <property type="project" value="TreeGrafter"/>
</dbReference>
<dbReference type="AlphaFoldDB" id="A0A512PGV9"/>
<dbReference type="InterPro" id="IPR010982">
    <property type="entry name" value="Lambda_DNA-bd_dom_sf"/>
</dbReference>
<evidence type="ECO:0000256" key="1">
    <source>
        <dbReference type="ARBA" id="ARBA00023015"/>
    </source>
</evidence>
<dbReference type="SMART" id="SM00354">
    <property type="entry name" value="HTH_LACI"/>
    <property type="match status" value="1"/>
</dbReference>